<dbReference type="NCBIfam" id="NF001913">
    <property type="entry name" value="PRK00696.1"/>
    <property type="match status" value="1"/>
</dbReference>
<feature type="binding site" evidence="10">
    <location>
        <position position="109"/>
    </location>
    <ligand>
        <name>ATP</name>
        <dbReference type="ChEBI" id="CHEBI:30616"/>
    </ligand>
</feature>
<feature type="binding site" evidence="10">
    <location>
        <begin position="53"/>
        <end position="55"/>
    </location>
    <ligand>
        <name>ATP</name>
        <dbReference type="ChEBI" id="CHEBI:30616"/>
    </ligand>
</feature>
<evidence type="ECO:0000256" key="2">
    <source>
        <dbReference type="ARBA" id="ARBA00022532"/>
    </source>
</evidence>
<feature type="binding site" evidence="10">
    <location>
        <position position="117"/>
    </location>
    <ligand>
        <name>ATP</name>
        <dbReference type="ChEBI" id="CHEBI:30616"/>
    </ligand>
</feature>
<comment type="similarity">
    <text evidence="1 10">Belongs to the succinate/malate CoA ligase beta subunit family.</text>
</comment>
<feature type="binding site" evidence="10">
    <location>
        <begin position="331"/>
        <end position="333"/>
    </location>
    <ligand>
        <name>substrate</name>
        <note>ligand shared with subunit alpha</note>
    </ligand>
</feature>
<evidence type="ECO:0000256" key="5">
    <source>
        <dbReference type="ARBA" id="ARBA00022741"/>
    </source>
</evidence>
<evidence type="ECO:0000259" key="11">
    <source>
        <dbReference type="PROSITE" id="PS50975"/>
    </source>
</evidence>
<evidence type="ECO:0000313" key="13">
    <source>
        <dbReference type="Proteomes" id="UP000269692"/>
    </source>
</evidence>
<evidence type="ECO:0000256" key="9">
    <source>
        <dbReference type="ARBA" id="ARBA00060690"/>
    </source>
</evidence>
<dbReference type="PROSITE" id="PS50975">
    <property type="entry name" value="ATP_GRASP"/>
    <property type="match status" value="1"/>
</dbReference>
<dbReference type="GO" id="GO:0042709">
    <property type="term" value="C:succinate-CoA ligase complex"/>
    <property type="evidence" value="ECO:0007669"/>
    <property type="project" value="TreeGrafter"/>
</dbReference>
<dbReference type="PANTHER" id="PTHR11815">
    <property type="entry name" value="SUCCINYL-COA SYNTHETASE BETA CHAIN"/>
    <property type="match status" value="1"/>
</dbReference>
<comment type="catalytic activity">
    <reaction evidence="10">
        <text>GTP + succinate + CoA = succinyl-CoA + GDP + phosphate</text>
        <dbReference type="Rhea" id="RHEA:22120"/>
        <dbReference type="ChEBI" id="CHEBI:30031"/>
        <dbReference type="ChEBI" id="CHEBI:37565"/>
        <dbReference type="ChEBI" id="CHEBI:43474"/>
        <dbReference type="ChEBI" id="CHEBI:57287"/>
        <dbReference type="ChEBI" id="CHEBI:57292"/>
        <dbReference type="ChEBI" id="CHEBI:58189"/>
    </reaction>
</comment>
<dbReference type="GO" id="GO:0004775">
    <property type="term" value="F:succinate-CoA ligase (ADP-forming) activity"/>
    <property type="evidence" value="ECO:0007669"/>
    <property type="project" value="UniProtKB-UniRule"/>
</dbReference>
<keyword evidence="2 10" id="KW-0816">Tricarboxylic acid cycle</keyword>
<comment type="subunit">
    <text evidence="10">Heterotetramer of two alpha and two beta subunits.</text>
</comment>
<dbReference type="NCBIfam" id="TIGR01016">
    <property type="entry name" value="sucCoAbeta"/>
    <property type="match status" value="1"/>
</dbReference>
<dbReference type="GO" id="GO:0004776">
    <property type="term" value="F:succinate-CoA ligase (GDP-forming) activity"/>
    <property type="evidence" value="ECO:0007669"/>
    <property type="project" value="RHEA"/>
</dbReference>
<proteinExistence type="inferred from homology"/>
<evidence type="ECO:0000256" key="4">
    <source>
        <dbReference type="ARBA" id="ARBA00022723"/>
    </source>
</evidence>
<dbReference type="AlphaFoldDB" id="A0A3L7AQT6"/>
<accession>A0A3L7AQT6</accession>
<dbReference type="InterPro" id="IPR016102">
    <property type="entry name" value="Succinyl-CoA_synth-like"/>
</dbReference>
<feature type="binding site" evidence="10">
    <location>
        <position position="209"/>
    </location>
    <ligand>
        <name>Mg(2+)</name>
        <dbReference type="ChEBI" id="CHEBI:18420"/>
    </ligand>
</feature>
<sequence length="400" mass="42695">MNIHEYQAKALLKKYGAPVSRGVPVLKVEEAEAAAKELGGPLWVVKSQIHAGGRGKGKFKEPEAGEKGGVRLAKSIDEVKQFVSQMLGKTLVTIQTGPAGKQVNRLYIEDGSDIEKEFYLSLLVDRATSRVAFVVSTEGGMDIEEVAHATPEKIHTFSVDPVTGVEGFHGRKVADALGLSGDLAKQAGKLVAVLYKAFTDTDMAMLEINPLIVTKDAQLRVLDAKVTFDSNAMFRHPELAELRDLTEEDEKEIEASKYDLAYIALDGTIGCMVNGAGLAMATLDIIKLYGEEPANFLDVGGGANEEKVTAAFKIITADPNVKGILVNIFGGIMKCDVIANGVLAAVKAVGLKVPLVVRLEGTNVEEGKKIIRESGLNVIPADDLDDAAQKIVAAVKKEAA</sequence>
<dbReference type="PIRSF" id="PIRSF001554">
    <property type="entry name" value="SucCS_beta"/>
    <property type="match status" value="1"/>
</dbReference>
<comment type="cofactor">
    <cofactor evidence="10">
        <name>Mg(2+)</name>
        <dbReference type="ChEBI" id="CHEBI:18420"/>
    </cofactor>
    <text evidence="10">Binds 1 Mg(2+) ion per subunit.</text>
</comment>
<keyword evidence="7 10" id="KW-0460">Magnesium</keyword>
<evidence type="ECO:0000256" key="1">
    <source>
        <dbReference type="ARBA" id="ARBA00009182"/>
    </source>
</evidence>
<evidence type="ECO:0000256" key="3">
    <source>
        <dbReference type="ARBA" id="ARBA00022598"/>
    </source>
</evidence>
<evidence type="ECO:0000256" key="6">
    <source>
        <dbReference type="ARBA" id="ARBA00022840"/>
    </source>
</evidence>
<evidence type="ECO:0000256" key="7">
    <source>
        <dbReference type="ARBA" id="ARBA00022842"/>
    </source>
</evidence>
<feature type="binding site" evidence="10">
    <location>
        <position position="112"/>
    </location>
    <ligand>
        <name>ATP</name>
        <dbReference type="ChEBI" id="CHEBI:30616"/>
    </ligand>
</feature>
<comment type="pathway">
    <text evidence="9">One-carbon metabolism; formaldehyde assimilation via serine pathway.</text>
</comment>
<reference evidence="12 13" key="1">
    <citation type="submission" date="2018-10" db="EMBL/GenBank/DDBJ databases">
        <title>Xanthobacter tagetidis genome sequencing and assembly.</title>
        <authorList>
            <person name="Maclea K.S."/>
            <person name="Goen A.E."/>
            <person name="Fatima S.A."/>
        </authorList>
    </citation>
    <scope>NUCLEOTIDE SEQUENCE [LARGE SCALE GENOMIC DNA]</scope>
    <source>
        <strain evidence="12 13">ATCC 700314</strain>
    </source>
</reference>
<feature type="domain" description="ATP-grasp" evidence="11">
    <location>
        <begin position="9"/>
        <end position="254"/>
    </location>
</feature>
<dbReference type="InterPro" id="IPR005811">
    <property type="entry name" value="SUCC_ACL_C"/>
</dbReference>
<comment type="catalytic activity">
    <reaction evidence="10">
        <text>succinate + ATP + CoA = succinyl-CoA + ADP + phosphate</text>
        <dbReference type="Rhea" id="RHEA:17661"/>
        <dbReference type="ChEBI" id="CHEBI:30031"/>
        <dbReference type="ChEBI" id="CHEBI:30616"/>
        <dbReference type="ChEBI" id="CHEBI:43474"/>
        <dbReference type="ChEBI" id="CHEBI:57287"/>
        <dbReference type="ChEBI" id="CHEBI:57292"/>
        <dbReference type="ChEBI" id="CHEBI:456216"/>
        <dbReference type="EC" id="6.2.1.5"/>
    </reaction>
</comment>
<dbReference type="Gene3D" id="3.30.470.20">
    <property type="entry name" value="ATP-grasp fold, B domain"/>
    <property type="match status" value="1"/>
</dbReference>
<evidence type="ECO:0000256" key="8">
    <source>
        <dbReference type="ARBA" id="ARBA00052241"/>
    </source>
</evidence>
<dbReference type="PANTHER" id="PTHR11815:SF10">
    <property type="entry name" value="SUCCINATE--COA LIGASE [GDP-FORMING] SUBUNIT BETA, MITOCHONDRIAL"/>
    <property type="match status" value="1"/>
</dbReference>
<dbReference type="RefSeq" id="WP_121621754.1">
    <property type="nucleotide sequence ID" value="NZ_JACIIW010000004.1"/>
</dbReference>
<dbReference type="SUPFAM" id="SSF56059">
    <property type="entry name" value="Glutathione synthetase ATP-binding domain-like"/>
    <property type="match status" value="1"/>
</dbReference>
<keyword evidence="6 10" id="KW-0067">ATP-binding</keyword>
<dbReference type="Proteomes" id="UP000269692">
    <property type="component" value="Unassembled WGS sequence"/>
</dbReference>
<keyword evidence="3 10" id="KW-0436">Ligase</keyword>
<keyword evidence="13" id="KW-1185">Reference proteome</keyword>
<feature type="binding site" evidence="10">
    <location>
        <position position="223"/>
    </location>
    <ligand>
        <name>Mg(2+)</name>
        <dbReference type="ChEBI" id="CHEBI:18420"/>
    </ligand>
</feature>
<dbReference type="GO" id="GO:0000287">
    <property type="term" value="F:magnesium ion binding"/>
    <property type="evidence" value="ECO:0007669"/>
    <property type="project" value="UniProtKB-UniRule"/>
</dbReference>
<dbReference type="EMBL" id="RCTF01000001">
    <property type="protein sequence ID" value="RLP81940.1"/>
    <property type="molecule type" value="Genomic_DNA"/>
</dbReference>
<feature type="binding site" evidence="10">
    <location>
        <position position="46"/>
    </location>
    <ligand>
        <name>ATP</name>
        <dbReference type="ChEBI" id="CHEBI:30616"/>
    </ligand>
</feature>
<dbReference type="Gene3D" id="3.40.50.261">
    <property type="entry name" value="Succinyl-CoA synthetase domains"/>
    <property type="match status" value="1"/>
</dbReference>
<protein>
    <recommendedName>
        <fullName evidence="10">Succinate--CoA ligase [ADP-forming] subunit beta</fullName>
        <ecNumber evidence="10">6.2.1.5</ecNumber>
    </recommendedName>
    <alternativeName>
        <fullName evidence="10">Succinyl-CoA synthetase subunit beta</fullName>
        <shortName evidence="10">SCS-beta</shortName>
    </alternativeName>
</protein>
<comment type="caution">
    <text evidence="12">The sequence shown here is derived from an EMBL/GenBank/DDBJ whole genome shotgun (WGS) entry which is preliminary data.</text>
</comment>
<keyword evidence="4 10" id="KW-0479">Metal-binding</keyword>
<dbReference type="InterPro" id="IPR013650">
    <property type="entry name" value="ATP-grasp_succ-CoA_synth-type"/>
</dbReference>
<evidence type="ECO:0000313" key="12">
    <source>
        <dbReference type="EMBL" id="RLP81940.1"/>
    </source>
</evidence>
<dbReference type="InterPro" id="IPR011761">
    <property type="entry name" value="ATP-grasp"/>
</dbReference>
<dbReference type="InterPro" id="IPR005809">
    <property type="entry name" value="Succ_CoA_ligase-like_bsu"/>
</dbReference>
<dbReference type="GO" id="GO:0006099">
    <property type="term" value="P:tricarboxylic acid cycle"/>
    <property type="evidence" value="ECO:0007669"/>
    <property type="project" value="UniProtKB-UniRule"/>
</dbReference>
<keyword evidence="5 10" id="KW-0547">Nucleotide-binding</keyword>
<dbReference type="GO" id="GO:0005829">
    <property type="term" value="C:cytosol"/>
    <property type="evidence" value="ECO:0007669"/>
    <property type="project" value="TreeGrafter"/>
</dbReference>
<dbReference type="InterPro" id="IPR017866">
    <property type="entry name" value="Succ-CoA_synthase_bsu_CS"/>
</dbReference>
<feature type="binding site" evidence="10">
    <location>
        <position position="274"/>
    </location>
    <ligand>
        <name>substrate</name>
        <note>ligand shared with subunit alpha</note>
    </ligand>
</feature>
<comment type="catalytic activity">
    <reaction evidence="8">
        <text>(S)-malate + ATP + CoA = (S)-malyl-CoA + ADP + phosphate</text>
        <dbReference type="Rhea" id="RHEA:26193"/>
        <dbReference type="ChEBI" id="CHEBI:15589"/>
        <dbReference type="ChEBI" id="CHEBI:30616"/>
        <dbReference type="ChEBI" id="CHEBI:43474"/>
        <dbReference type="ChEBI" id="CHEBI:57287"/>
        <dbReference type="ChEBI" id="CHEBI:57317"/>
        <dbReference type="ChEBI" id="CHEBI:456216"/>
        <dbReference type="EC" id="6.2.1.9"/>
    </reaction>
</comment>
<dbReference type="InterPro" id="IPR013815">
    <property type="entry name" value="ATP_grasp_subdomain_1"/>
</dbReference>
<comment type="function">
    <text evidence="10">Succinyl-CoA synthetase functions in the citric acid cycle (TCA), coupling the hydrolysis of succinyl-CoA to the synthesis of either ATP or GTP and thus represents the only step of substrate-level phosphorylation in the TCA. The beta subunit provides nucleotide specificity of the enzyme and binds the substrate succinate, while the binding sites for coenzyme A and phosphate are found in the alpha subunit.</text>
</comment>
<dbReference type="PROSITE" id="PS01217">
    <property type="entry name" value="SUCCINYL_COA_LIG_3"/>
    <property type="match status" value="1"/>
</dbReference>
<dbReference type="FunFam" id="3.40.50.261:FF:000001">
    <property type="entry name" value="Succinate--CoA ligase [ADP-forming] subunit beta"/>
    <property type="match status" value="1"/>
</dbReference>
<gene>
    <name evidence="10" type="primary">sucC</name>
    <name evidence="12" type="ORF">D9R14_02850</name>
</gene>
<dbReference type="GO" id="GO:0006104">
    <property type="term" value="P:succinyl-CoA metabolic process"/>
    <property type="evidence" value="ECO:0007669"/>
    <property type="project" value="TreeGrafter"/>
</dbReference>
<organism evidence="12 13">
    <name type="scientific">Xanthobacter tagetidis</name>
    <dbReference type="NCBI Taxonomy" id="60216"/>
    <lineage>
        <taxon>Bacteria</taxon>
        <taxon>Pseudomonadati</taxon>
        <taxon>Pseudomonadota</taxon>
        <taxon>Alphaproteobacteria</taxon>
        <taxon>Hyphomicrobiales</taxon>
        <taxon>Xanthobacteraceae</taxon>
        <taxon>Xanthobacter</taxon>
    </lineage>
</organism>
<dbReference type="FunFam" id="3.30.470.20:FF:000002">
    <property type="entry name" value="Succinate--CoA ligase [ADP-forming] subunit beta"/>
    <property type="match status" value="1"/>
</dbReference>
<dbReference type="OrthoDB" id="9802602at2"/>
<dbReference type="EC" id="6.2.1.5" evidence="10"/>
<dbReference type="Pfam" id="PF08442">
    <property type="entry name" value="ATP-grasp_2"/>
    <property type="match status" value="1"/>
</dbReference>
<dbReference type="SUPFAM" id="SSF52210">
    <property type="entry name" value="Succinyl-CoA synthetase domains"/>
    <property type="match status" value="1"/>
</dbReference>
<dbReference type="GO" id="GO:0005524">
    <property type="term" value="F:ATP binding"/>
    <property type="evidence" value="ECO:0007669"/>
    <property type="project" value="UniProtKB-UniRule"/>
</dbReference>
<dbReference type="UniPathway" id="UPA00223">
    <property type="reaction ID" value="UER00999"/>
</dbReference>
<name>A0A3L7AQT6_9HYPH</name>
<dbReference type="Pfam" id="PF00549">
    <property type="entry name" value="Ligase_CoA"/>
    <property type="match status" value="1"/>
</dbReference>
<dbReference type="Gene3D" id="3.30.1490.20">
    <property type="entry name" value="ATP-grasp fold, A domain"/>
    <property type="match status" value="1"/>
</dbReference>
<dbReference type="FunFam" id="3.30.1490.20:FF:000002">
    <property type="entry name" value="Succinate--CoA ligase [ADP-forming] subunit beta"/>
    <property type="match status" value="1"/>
</dbReference>
<dbReference type="GO" id="GO:0050074">
    <property type="term" value="F:malate-CoA ligase activity"/>
    <property type="evidence" value="ECO:0007669"/>
    <property type="project" value="UniProtKB-EC"/>
</dbReference>
<evidence type="ECO:0000256" key="10">
    <source>
        <dbReference type="HAMAP-Rule" id="MF_00558"/>
    </source>
</evidence>
<comment type="pathway">
    <text evidence="10">Carbohydrate metabolism; tricarboxylic acid cycle; succinate from succinyl-CoA (ligase route): step 1/1.</text>
</comment>
<dbReference type="HAMAP" id="MF_00558">
    <property type="entry name" value="Succ_CoA_beta"/>
    <property type="match status" value="1"/>
</dbReference>